<accession>A0A315ZWI6</accession>
<dbReference type="GO" id="GO:0016740">
    <property type="term" value="F:transferase activity"/>
    <property type="evidence" value="ECO:0007669"/>
    <property type="project" value="UniProtKB-KW"/>
</dbReference>
<dbReference type="OrthoDB" id="9807426at2"/>
<dbReference type="InterPro" id="IPR003781">
    <property type="entry name" value="CoA-bd"/>
</dbReference>
<evidence type="ECO:0000256" key="1">
    <source>
        <dbReference type="ARBA" id="ARBA00022598"/>
    </source>
</evidence>
<dbReference type="RefSeq" id="WP_109712513.1">
    <property type="nucleotide sequence ID" value="NZ_QGDS01000009.1"/>
</dbReference>
<proteinExistence type="predicted"/>
<dbReference type="AlphaFoldDB" id="A0A315ZWI6"/>
<organism evidence="5 6">
    <name type="scientific">Faecalicatena contorta</name>
    <dbReference type="NCBI Taxonomy" id="39482"/>
    <lineage>
        <taxon>Bacteria</taxon>
        <taxon>Bacillati</taxon>
        <taxon>Bacillota</taxon>
        <taxon>Clostridia</taxon>
        <taxon>Lachnospirales</taxon>
        <taxon>Lachnospiraceae</taxon>
        <taxon>Faecalicatena</taxon>
    </lineage>
</organism>
<feature type="domain" description="CoA-binding" evidence="4">
    <location>
        <begin position="6"/>
        <end position="100"/>
    </location>
</feature>
<dbReference type="SMART" id="SM00881">
    <property type="entry name" value="CoA_binding"/>
    <property type="match status" value="1"/>
</dbReference>
<dbReference type="EMBL" id="UHJJ01000009">
    <property type="protein sequence ID" value="SUQ15054.1"/>
    <property type="molecule type" value="Genomic_DNA"/>
</dbReference>
<keyword evidence="3" id="KW-0067">ATP-binding</keyword>
<keyword evidence="1" id="KW-0436">Ligase</keyword>
<dbReference type="SUPFAM" id="SSF51735">
    <property type="entry name" value="NAD(P)-binding Rossmann-fold domains"/>
    <property type="match status" value="1"/>
</dbReference>
<dbReference type="SUPFAM" id="SSF52210">
    <property type="entry name" value="Succinyl-CoA synthetase domains"/>
    <property type="match status" value="2"/>
</dbReference>
<dbReference type="Gene3D" id="3.40.50.261">
    <property type="entry name" value="Succinyl-CoA synthetase domains"/>
    <property type="match status" value="2"/>
</dbReference>
<dbReference type="PANTHER" id="PTHR43334">
    <property type="entry name" value="ACETATE--COA LIGASE [ADP-FORMING]"/>
    <property type="match status" value="1"/>
</dbReference>
<protein>
    <submittedName>
        <fullName evidence="5">Acetyltransferase</fullName>
    </submittedName>
</protein>
<reference evidence="6" key="1">
    <citation type="submission" date="2017-07" db="EMBL/GenBank/DDBJ databases">
        <authorList>
            <person name="Varghese N."/>
            <person name="Submissions S."/>
        </authorList>
    </citation>
    <scope>NUCLEOTIDE SEQUENCE [LARGE SCALE GENOMIC DNA]</scope>
    <source>
        <strain evidence="6">NLAE-zl-C134</strain>
    </source>
</reference>
<dbReference type="Pfam" id="PF13380">
    <property type="entry name" value="CoA_binding_2"/>
    <property type="match status" value="1"/>
</dbReference>
<sequence>MDIKKLLKPNKVAVVGASEKEGFGGDTCRNMMTYMEEDRYYFVNPRREEVFGRKCYKSISDLPEQVDLIVICTPAGTVEGLLREGAAHGVGAAVVYASGYGEVGTDEGRKKEAQLLALCEELDMALMGPNCAGFVNFVDMMYPFAFISRERDRRGGVGVLSQSGQLVLTMMDAPGTKFSYAISAGNSRITKMEDYLDFLIDDEDTKVVAMYLEGVKSPGAFIKALKKAALKKKPVVILKTGRSEKAQALAASHTGSLSGADKVYDALFEKFGVIRVDDLEELMSTARALATLKKLPEGRGFSAISLSGGETAICADLAELTGVEYVDFSKETMDKLNEVLPSYATPNNPLDSTATLSYDIEKFAGVLEIMMKDERVDIVSVGYTLLTEIADNAIYYMSEAMKLVSDKPWAKPMVMLPFSEMTRNPGYCDKLEEIGVPVLPTSLYAFKVIKNILDFVSNDPQSKNLDVVIPSQEKGDYSRAALTESESKEIIGRYGIDCGKFKVVHSPEEAEAAFDELGCEKAVAKVDSPDILHKSDVGCVKLGIKDGAGAAKAYQAIMDNAAAHCPGALVKGVQICEMAAPGVEMIIGVNNDPQFGPCVLCGLGGVFVEIFKDTSLGLAPLSKPEAMEMILSLKGAKMLQGYRGNPECDIDALAEAIVSVSNMACDCSDELLELDINPVFVRPDGICAVDALYIKKD</sequence>
<evidence type="ECO:0000256" key="3">
    <source>
        <dbReference type="ARBA" id="ARBA00022840"/>
    </source>
</evidence>
<dbReference type="InterPro" id="IPR051538">
    <property type="entry name" value="Acyl-CoA_Synth/Transferase"/>
</dbReference>
<keyword evidence="6" id="KW-1185">Reference proteome</keyword>
<dbReference type="InterPro" id="IPR016102">
    <property type="entry name" value="Succinyl-CoA_synth-like"/>
</dbReference>
<dbReference type="SUPFAM" id="SSF56059">
    <property type="entry name" value="Glutathione synthetase ATP-binding domain-like"/>
    <property type="match status" value="1"/>
</dbReference>
<dbReference type="PANTHER" id="PTHR43334:SF1">
    <property type="entry name" value="3-HYDROXYPROPIONATE--COA LIGASE [ADP-FORMING]"/>
    <property type="match status" value="1"/>
</dbReference>
<evidence type="ECO:0000313" key="6">
    <source>
        <dbReference type="Proteomes" id="UP000254051"/>
    </source>
</evidence>
<dbReference type="GO" id="GO:0016874">
    <property type="term" value="F:ligase activity"/>
    <property type="evidence" value="ECO:0007669"/>
    <property type="project" value="UniProtKB-KW"/>
</dbReference>
<dbReference type="Gene3D" id="3.30.1490.20">
    <property type="entry name" value="ATP-grasp fold, A domain"/>
    <property type="match status" value="1"/>
</dbReference>
<evidence type="ECO:0000256" key="2">
    <source>
        <dbReference type="ARBA" id="ARBA00022741"/>
    </source>
</evidence>
<gene>
    <name evidence="5" type="ORF">SAMN05216529_109105</name>
</gene>
<dbReference type="GO" id="GO:0005524">
    <property type="term" value="F:ATP binding"/>
    <property type="evidence" value="ECO:0007669"/>
    <property type="project" value="UniProtKB-KW"/>
</dbReference>
<dbReference type="InterPro" id="IPR032875">
    <property type="entry name" value="Succ_CoA_lig_flav_dom"/>
</dbReference>
<dbReference type="InterPro" id="IPR013815">
    <property type="entry name" value="ATP_grasp_subdomain_1"/>
</dbReference>
<keyword evidence="5" id="KW-0808">Transferase</keyword>
<dbReference type="Proteomes" id="UP000254051">
    <property type="component" value="Unassembled WGS sequence"/>
</dbReference>
<keyword evidence="2" id="KW-0547">Nucleotide-binding</keyword>
<dbReference type="Pfam" id="PF13607">
    <property type="entry name" value="Succ_CoA_lig"/>
    <property type="match status" value="1"/>
</dbReference>
<evidence type="ECO:0000313" key="5">
    <source>
        <dbReference type="EMBL" id="SUQ15054.1"/>
    </source>
</evidence>
<name>A0A315ZWI6_9FIRM</name>
<dbReference type="Pfam" id="PF13549">
    <property type="entry name" value="ATP-grasp_5"/>
    <property type="match status" value="1"/>
</dbReference>
<evidence type="ECO:0000259" key="4">
    <source>
        <dbReference type="SMART" id="SM00881"/>
    </source>
</evidence>
<dbReference type="Gene3D" id="3.40.50.720">
    <property type="entry name" value="NAD(P)-binding Rossmann-like Domain"/>
    <property type="match status" value="1"/>
</dbReference>
<dbReference type="InterPro" id="IPR036291">
    <property type="entry name" value="NAD(P)-bd_dom_sf"/>
</dbReference>
<dbReference type="Gene3D" id="3.30.470.20">
    <property type="entry name" value="ATP-grasp fold, B domain"/>
    <property type="match status" value="1"/>
</dbReference>